<feature type="compositionally biased region" description="Polar residues" evidence="1">
    <location>
        <begin position="151"/>
        <end position="170"/>
    </location>
</feature>
<gene>
    <name evidence="2" type="ORF">PPNO1_LOCUS1735</name>
</gene>
<feature type="compositionally biased region" description="Acidic residues" evidence="1">
    <location>
        <begin position="336"/>
        <end position="345"/>
    </location>
</feature>
<feature type="compositionally biased region" description="Basic and acidic residues" evidence="1">
    <location>
        <begin position="54"/>
        <end position="65"/>
    </location>
</feature>
<keyword evidence="3" id="KW-1185">Reference proteome</keyword>
<evidence type="ECO:0000313" key="3">
    <source>
        <dbReference type="Proteomes" id="UP000838763"/>
    </source>
</evidence>
<feature type="compositionally biased region" description="Acidic residues" evidence="1">
    <location>
        <begin position="450"/>
        <end position="461"/>
    </location>
</feature>
<feature type="compositionally biased region" description="Polar residues" evidence="1">
    <location>
        <begin position="387"/>
        <end position="400"/>
    </location>
</feature>
<dbReference type="AlphaFoldDB" id="A0A9P1GY07"/>
<organism evidence="2 3">
    <name type="scientific">Parascedosporium putredinis</name>
    <dbReference type="NCBI Taxonomy" id="1442378"/>
    <lineage>
        <taxon>Eukaryota</taxon>
        <taxon>Fungi</taxon>
        <taxon>Dikarya</taxon>
        <taxon>Ascomycota</taxon>
        <taxon>Pezizomycotina</taxon>
        <taxon>Sordariomycetes</taxon>
        <taxon>Hypocreomycetidae</taxon>
        <taxon>Microascales</taxon>
        <taxon>Microascaceae</taxon>
        <taxon>Parascedosporium</taxon>
    </lineage>
</organism>
<name>A0A9P1GY07_9PEZI</name>
<dbReference type="Proteomes" id="UP000838763">
    <property type="component" value="Unassembled WGS sequence"/>
</dbReference>
<evidence type="ECO:0000313" key="2">
    <source>
        <dbReference type="EMBL" id="CAI4211964.1"/>
    </source>
</evidence>
<evidence type="ECO:0000256" key="1">
    <source>
        <dbReference type="SAM" id="MobiDB-lite"/>
    </source>
</evidence>
<comment type="caution">
    <text evidence="2">The sequence shown here is derived from an EMBL/GenBank/DDBJ whole genome shotgun (WGS) entry which is preliminary data.</text>
</comment>
<feature type="compositionally biased region" description="Basic and acidic residues" evidence="1">
    <location>
        <begin position="244"/>
        <end position="266"/>
    </location>
</feature>
<protein>
    <submittedName>
        <fullName evidence="2">Uncharacterized protein</fullName>
    </submittedName>
</protein>
<accession>A0A9P1GY07</accession>
<feature type="compositionally biased region" description="Low complexity" evidence="1">
    <location>
        <begin position="346"/>
        <end position="357"/>
    </location>
</feature>
<feature type="compositionally biased region" description="Basic and acidic residues" evidence="1">
    <location>
        <begin position="16"/>
        <end position="27"/>
    </location>
</feature>
<dbReference type="OrthoDB" id="10688970at2759"/>
<feature type="region of interest" description="Disordered" evidence="1">
    <location>
        <begin position="1"/>
        <end position="27"/>
    </location>
</feature>
<sequence length="461" mass="49484">MPSHRYPSDIFAMANSEDRENDETSRPADAELAVVVYQAKPNDGLTTITAREAELENRLASKSEDGSGSGTKPSGPQSDLGEAAAITSSSAAKSAVLLRKAIEAQRSIEEYYAAQLRPKNKGGDEAGGVPAHTGSEADENGESGLKHVSATKPTSKKSLALDQLSQEGTPRNPPTVSNPPSSQFEHNPSPLQSFRTKASRIVDLQRYALSVHPEIDRLVKGGQVAIGFTSYPVTIHDLPPPPHTELEEIEAGHEAEQREKAEREAVQGRTPDSGERASPQVKAPKMLPIPKPNFEIRSGPQLEQGEEEDPYARPNRAARRHRVLLNRMAQEVVPIPEEDEDDTSEELSSYSSTSSSSAGTVVRRLFVNHGDTSDPSNRSAPSAPKESGQNTNGEPSSIKNGASAEESGPSAGMIGYDALNVGRGPASYLPAHLAPTFGRPLPQPPVQKSEEEEDPMNDIYD</sequence>
<feature type="region of interest" description="Disordered" evidence="1">
    <location>
        <begin position="114"/>
        <end position="197"/>
    </location>
</feature>
<feature type="compositionally biased region" description="Polar residues" evidence="1">
    <location>
        <begin position="178"/>
        <end position="196"/>
    </location>
</feature>
<feature type="region of interest" description="Disordered" evidence="1">
    <location>
        <begin position="54"/>
        <end position="89"/>
    </location>
</feature>
<reference evidence="2" key="1">
    <citation type="submission" date="2022-11" db="EMBL/GenBank/DDBJ databases">
        <authorList>
            <person name="Scott C."/>
            <person name="Bruce N."/>
        </authorList>
    </citation>
    <scope>NUCLEOTIDE SEQUENCE</scope>
</reference>
<proteinExistence type="predicted"/>
<dbReference type="EMBL" id="CALLCH030000003">
    <property type="protein sequence ID" value="CAI4211964.1"/>
    <property type="molecule type" value="Genomic_DNA"/>
</dbReference>
<feature type="region of interest" description="Disordered" evidence="1">
    <location>
        <begin position="236"/>
        <end position="461"/>
    </location>
</feature>